<dbReference type="Proteomes" id="UP000539538">
    <property type="component" value="Unassembled WGS sequence"/>
</dbReference>
<comment type="caution">
    <text evidence="1">The sequence shown here is derived from an EMBL/GenBank/DDBJ whole genome shotgun (WGS) entry which is preliminary data.</text>
</comment>
<dbReference type="EMBL" id="JACHOT010000002">
    <property type="protein sequence ID" value="MBB4650539.1"/>
    <property type="molecule type" value="Genomic_DNA"/>
</dbReference>
<keyword evidence="2" id="KW-1185">Reference proteome</keyword>
<organism evidence="1 2">
    <name type="scientific">Aminobacter niigataensis</name>
    <dbReference type="NCBI Taxonomy" id="83265"/>
    <lineage>
        <taxon>Bacteria</taxon>
        <taxon>Pseudomonadati</taxon>
        <taxon>Pseudomonadota</taxon>
        <taxon>Alphaproteobacteria</taxon>
        <taxon>Hyphomicrobiales</taxon>
        <taxon>Phyllobacteriaceae</taxon>
        <taxon>Aminobacter</taxon>
    </lineage>
</organism>
<proteinExistence type="predicted"/>
<evidence type="ECO:0008006" key="3">
    <source>
        <dbReference type="Google" id="ProtNLM"/>
    </source>
</evidence>
<evidence type="ECO:0000313" key="1">
    <source>
        <dbReference type="EMBL" id="MBB4650539.1"/>
    </source>
</evidence>
<accession>A0ABR6L170</accession>
<sequence length="57" mass="6690">MSSFTPDIFRAVRHYAGKIRTIHNEIRTERFLNSLPADLRKDIGWPDRFGSRRADSN</sequence>
<reference evidence="1 2" key="1">
    <citation type="submission" date="2020-08" db="EMBL/GenBank/DDBJ databases">
        <title>Genomic Encyclopedia of Type Strains, Phase IV (KMG-IV): sequencing the most valuable type-strain genomes for metagenomic binning, comparative biology and taxonomic classification.</title>
        <authorList>
            <person name="Goeker M."/>
        </authorList>
    </citation>
    <scope>NUCLEOTIDE SEQUENCE [LARGE SCALE GENOMIC DNA]</scope>
    <source>
        <strain evidence="1 2">DSM 7050</strain>
    </source>
</reference>
<name>A0ABR6L170_9HYPH</name>
<gene>
    <name evidence="1" type="ORF">GGQ99_002294</name>
</gene>
<dbReference type="RefSeq" id="WP_183262610.1">
    <property type="nucleotide sequence ID" value="NZ_BAAAVZ010000002.1"/>
</dbReference>
<protein>
    <recommendedName>
        <fullName evidence="3">DUF1127 domain-containing protein</fullName>
    </recommendedName>
</protein>
<evidence type="ECO:0000313" key="2">
    <source>
        <dbReference type="Proteomes" id="UP000539538"/>
    </source>
</evidence>